<feature type="region of interest" description="Disordered" evidence="1">
    <location>
        <begin position="43"/>
        <end position="139"/>
    </location>
</feature>
<evidence type="ECO:0000313" key="3">
    <source>
        <dbReference type="EMBL" id="MFC6207551.1"/>
    </source>
</evidence>
<feature type="compositionally biased region" description="Low complexity" evidence="1">
    <location>
        <begin position="55"/>
        <end position="75"/>
    </location>
</feature>
<dbReference type="Pfam" id="PF13306">
    <property type="entry name" value="LRR_5"/>
    <property type="match status" value="3"/>
</dbReference>
<gene>
    <name evidence="3" type="ORF">ACFP1G_08710</name>
</gene>
<keyword evidence="4" id="KW-1185">Reference proteome</keyword>
<protein>
    <submittedName>
        <fullName evidence="3">Leucine-rich repeat domain-containing protein</fullName>
    </submittedName>
</protein>
<feature type="compositionally biased region" description="Polar residues" evidence="1">
    <location>
        <begin position="84"/>
        <end position="96"/>
    </location>
</feature>
<keyword evidence="2" id="KW-0812">Transmembrane</keyword>
<organism evidence="3 4">
    <name type="scientific">Levilactobacillus tongjiangensis</name>
    <dbReference type="NCBI Taxonomy" id="2486023"/>
    <lineage>
        <taxon>Bacteria</taxon>
        <taxon>Bacillati</taxon>
        <taxon>Bacillota</taxon>
        <taxon>Bacilli</taxon>
        <taxon>Lactobacillales</taxon>
        <taxon>Lactobacillaceae</taxon>
        <taxon>Levilactobacillus</taxon>
    </lineage>
</organism>
<comment type="caution">
    <text evidence="3">The sequence shown here is derived from an EMBL/GenBank/DDBJ whole genome shotgun (WGS) entry which is preliminary data.</text>
</comment>
<dbReference type="SUPFAM" id="SSF52058">
    <property type="entry name" value="L domain-like"/>
    <property type="match status" value="1"/>
</dbReference>
<feature type="transmembrane region" description="Helical" evidence="2">
    <location>
        <begin position="20"/>
        <end position="42"/>
    </location>
</feature>
<feature type="region of interest" description="Disordered" evidence="1">
    <location>
        <begin position="845"/>
        <end position="900"/>
    </location>
</feature>
<evidence type="ECO:0000256" key="1">
    <source>
        <dbReference type="SAM" id="MobiDB-lite"/>
    </source>
</evidence>
<keyword evidence="2" id="KW-1133">Transmembrane helix</keyword>
<keyword evidence="2" id="KW-0472">Membrane</keyword>
<dbReference type="Proteomes" id="UP001596254">
    <property type="component" value="Unassembled WGS sequence"/>
</dbReference>
<dbReference type="InterPro" id="IPR053139">
    <property type="entry name" value="Surface_bspA-like"/>
</dbReference>
<dbReference type="EMBL" id="JBHSSK010000023">
    <property type="protein sequence ID" value="MFC6207551.1"/>
    <property type="molecule type" value="Genomic_DNA"/>
</dbReference>
<accession>A0ABW1SU06</accession>
<feature type="compositionally biased region" description="Low complexity" evidence="1">
    <location>
        <begin position="868"/>
        <end position="890"/>
    </location>
</feature>
<evidence type="ECO:0000256" key="2">
    <source>
        <dbReference type="SAM" id="Phobius"/>
    </source>
</evidence>
<feature type="compositionally biased region" description="Basic and acidic residues" evidence="1">
    <location>
        <begin position="101"/>
        <end position="119"/>
    </location>
</feature>
<dbReference type="RefSeq" id="WP_125692958.1">
    <property type="nucleotide sequence ID" value="NZ_JBHSSK010000023.1"/>
</dbReference>
<proteinExistence type="predicted"/>
<feature type="compositionally biased region" description="Polar residues" evidence="1">
    <location>
        <begin position="128"/>
        <end position="139"/>
    </location>
</feature>
<dbReference type="PANTHER" id="PTHR45661:SF3">
    <property type="entry name" value="IG-LIKE DOMAIN-CONTAINING PROTEIN"/>
    <property type="match status" value="1"/>
</dbReference>
<name>A0ABW1SU06_9LACO</name>
<sequence>MYEQKWHVAKHFGYSSCKWLYAGATMVGLSAGMMLTGIVASANSAPAGDSESTPQTQVASANQAASATPATPASSSEDKRAGADNQQSDENNTDQLVNGEVPDKDSSLSKGSDLSKETDQPTDPAKPGTQSGKLPSSNFRSRIAAPAATKETPADMAVTAAPVVTATVQPQLAYQLNDAGSGYILTGYTDKATAAASTATSLVIPDFYQGKPVTVVGTNAFKGAGLTAVTFGKNLQWIEAGAFENNLLKSIKLPDGVWSVGESAFAHNQLTTVDLNQVSAINAYAFSDNAITSLTIPDNVTGIAAYAFQNNAMTKLALNQKVVSIGSGAFQNNQIQGQLVLPDTLTLLGVQAFENNQLTGVTLDSGLTMLNTGVFANNQLTGTLVLPATITSVGDQAFTNNQLTDVQLNDNLTSIGTAAFAHNLIEKSLTLPSKLINLGDEAFWDNRLTGITLNDQLTGIGSKTFADNQLKGTLNLPANILNIGTQAFANNHLTGLTGGANLQTIEKEAFLDNDLTGSFTLSDQLKSIGESAFANNQLTQILGGAGLTTIEVNAFVNNELSGVLNLSNVLKSIGKSAFANNQLTGLTGGASLDTINDQAFANNQLQGTLTLADTLHDVGEYAFAHNDLTKLDLGDAVNSLADYSFAYNNLKEINASGKINTIGDYAFAGQRDLDDVKVDALVTNNGQTNTAVYHVREAIMKRLGLSNLDLAGLSFTDTDTQQMLNYDAATDTLTLPVGFIGGTITVSLSTDSTDTGRYGVKNLTLVLNRYVIADVDIPSNLKDEGMGEWLVEIHADKVKDAAGYVGNIISVKVPVLEGWTVNKASIKATVNPDGTITPNEAVIYTSKVATKGEPTTPTGGDTGHTGDDSGTPTTPIDGGQTGDTGTTPVDSGETPNVGVVTDEPTIQVPIVIDDHKAAKITPVLYVPDWQHHQMGRPIDTEWLGQRVPQQWRASVKPIGTYPKNSVAAFKPMMAPAPTETISTTTQPARQAATISKQVTLPQTSEQLGWWQALGVALLSTLSWLGLTKRKHES</sequence>
<dbReference type="PANTHER" id="PTHR45661">
    <property type="entry name" value="SURFACE ANTIGEN"/>
    <property type="match status" value="1"/>
</dbReference>
<dbReference type="NCBIfam" id="TIGR01167">
    <property type="entry name" value="LPXTG_anchor"/>
    <property type="match status" value="1"/>
</dbReference>
<reference evidence="4" key="1">
    <citation type="journal article" date="2019" name="Int. J. Syst. Evol. Microbiol.">
        <title>The Global Catalogue of Microorganisms (GCM) 10K type strain sequencing project: providing services to taxonomists for standard genome sequencing and annotation.</title>
        <authorList>
            <consortium name="The Broad Institute Genomics Platform"/>
            <consortium name="The Broad Institute Genome Sequencing Center for Infectious Disease"/>
            <person name="Wu L."/>
            <person name="Ma J."/>
        </authorList>
    </citation>
    <scope>NUCLEOTIDE SEQUENCE [LARGE SCALE GENOMIC DNA]</scope>
    <source>
        <strain evidence="4">CCM 8905</strain>
    </source>
</reference>
<evidence type="ECO:0000313" key="4">
    <source>
        <dbReference type="Proteomes" id="UP001596254"/>
    </source>
</evidence>
<dbReference type="InterPro" id="IPR026906">
    <property type="entry name" value="LRR_5"/>
</dbReference>
<dbReference type="Gene3D" id="3.80.10.10">
    <property type="entry name" value="Ribonuclease Inhibitor"/>
    <property type="match status" value="4"/>
</dbReference>
<dbReference type="InterPro" id="IPR032675">
    <property type="entry name" value="LRR_dom_sf"/>
</dbReference>